<evidence type="ECO:0000259" key="1">
    <source>
        <dbReference type="Pfam" id="PF01471"/>
    </source>
</evidence>
<evidence type="ECO:0000313" key="3">
    <source>
        <dbReference type="Proteomes" id="UP000272706"/>
    </source>
</evidence>
<dbReference type="Proteomes" id="UP000272706">
    <property type="component" value="Unassembled WGS sequence"/>
</dbReference>
<dbReference type="Gene3D" id="1.10.101.10">
    <property type="entry name" value="PGBD-like superfamily/PGBD"/>
    <property type="match status" value="1"/>
</dbReference>
<dbReference type="EMBL" id="QZWZ01000096">
    <property type="protein sequence ID" value="RJT23020.1"/>
    <property type="molecule type" value="Genomic_DNA"/>
</dbReference>
<evidence type="ECO:0000313" key="2">
    <source>
        <dbReference type="EMBL" id="RJT23020.1"/>
    </source>
</evidence>
<dbReference type="InterPro" id="IPR002477">
    <property type="entry name" value="Peptidoglycan-bd-like"/>
</dbReference>
<name>A0A3A5JSN8_9HYPH</name>
<reference evidence="2 3" key="1">
    <citation type="submission" date="2018-09" db="EMBL/GenBank/DDBJ databases">
        <title>Mesorhizobium carmichaelinearum sp. nov. isolated from Carmichaelinea spp. root nodules in New Zealand.</title>
        <authorList>
            <person name="De Meyer S.E."/>
        </authorList>
    </citation>
    <scope>NUCLEOTIDE SEQUENCE [LARGE SCALE GENOMIC DNA]</scope>
    <source>
        <strain evidence="2 3">ICMP19557</strain>
    </source>
</reference>
<accession>A0A3A5JSN8</accession>
<sequence length="437" mass="47967">MIRFLNATQRIRSILTLLTIIFVSACTTDPESSMVLRADRVKAAANNRVGVVASMVEYSGLPAKPGPESPDWKLVVLGGYDYVDEDLCKPFLNSLFVAERNLRATRNQISDIGTAAIAIMSFAGTSLEAIGYVAASLGLAKSTIDNYQIVRLVDLGPSRVLQLVNRAQSAYREQTMRRAGDYTHEVLAMNAIAGYLDLCRVPTIVSLIDKAVDNTNFVADTSSTLAAPQLLTVGGMQVSPNAALRESERGQARFVPKNPNSPIVVPPRDPTRISGAITNYERDIDLSDGKLIQQALCVKDDGNFGGLESKTRLAIEQFKLAWAYTVKIPDSDARRTINGPDQRLAILSKGSQARCNAWNNNTFEMFLFPEAQNVMEFKERFIATMIKEKISPELVAKIEKGDSFGPNLREALKVFQQSKQLPATGILDKKTFDLIVS</sequence>
<dbReference type="SUPFAM" id="SSF47090">
    <property type="entry name" value="PGBD-like"/>
    <property type="match status" value="1"/>
</dbReference>
<proteinExistence type="predicted"/>
<dbReference type="AlphaFoldDB" id="A0A3A5JSN8"/>
<comment type="caution">
    <text evidence="2">The sequence shown here is derived from an EMBL/GenBank/DDBJ whole genome shotgun (WGS) entry which is preliminary data.</text>
</comment>
<organism evidence="2 3">
    <name type="scientific">Mesorhizobium waimense</name>
    <dbReference type="NCBI Taxonomy" id="1300307"/>
    <lineage>
        <taxon>Bacteria</taxon>
        <taxon>Pseudomonadati</taxon>
        <taxon>Pseudomonadota</taxon>
        <taxon>Alphaproteobacteria</taxon>
        <taxon>Hyphomicrobiales</taxon>
        <taxon>Phyllobacteriaceae</taxon>
        <taxon>Mesorhizobium</taxon>
    </lineage>
</organism>
<dbReference type="PROSITE" id="PS51257">
    <property type="entry name" value="PROKAR_LIPOPROTEIN"/>
    <property type="match status" value="1"/>
</dbReference>
<dbReference type="Pfam" id="PF01471">
    <property type="entry name" value="PG_binding_1"/>
    <property type="match status" value="1"/>
</dbReference>
<dbReference type="InterPro" id="IPR036365">
    <property type="entry name" value="PGBD-like_sf"/>
</dbReference>
<keyword evidence="3" id="KW-1185">Reference proteome</keyword>
<feature type="domain" description="Peptidoglycan binding-like" evidence="1">
    <location>
        <begin position="402"/>
        <end position="434"/>
    </location>
</feature>
<dbReference type="OrthoDB" id="8397096at2"/>
<gene>
    <name evidence="2" type="ORF">D3227_39115</name>
</gene>
<protein>
    <submittedName>
        <fullName evidence="2">Peptidoglycan-binding protein</fullName>
    </submittedName>
</protein>
<dbReference type="InterPro" id="IPR036366">
    <property type="entry name" value="PGBDSf"/>
</dbReference>